<protein>
    <submittedName>
        <fullName evidence="2">Aspartyl protease family protein</fullName>
    </submittedName>
</protein>
<gene>
    <name evidence="2" type="ORF">SIL82_09255</name>
</gene>
<evidence type="ECO:0000313" key="2">
    <source>
        <dbReference type="EMBL" id="MDX5984449.1"/>
    </source>
</evidence>
<evidence type="ECO:0000313" key="3">
    <source>
        <dbReference type="Proteomes" id="UP001279660"/>
    </source>
</evidence>
<dbReference type="RefSeq" id="WP_029622416.1">
    <property type="nucleotide sequence ID" value="NZ_JAWXXV010000001.1"/>
</dbReference>
<dbReference type="GO" id="GO:0008233">
    <property type="term" value="F:peptidase activity"/>
    <property type="evidence" value="ECO:0007669"/>
    <property type="project" value="UniProtKB-KW"/>
</dbReference>
<sequence>MVRAPYAVVLGAALALLLASPGMAAASPERTIAIERPQQLSGHPVGGQLPIVTLRIGAESLRFLFDTGASEAVLSEQTAAQLGLRGTAMQNGADSGGVAVAGRYVTGVDLATVDGAPLRHFDRVLAMPLGPLEALGLAGVIGPQALAATGCVRVDFRGGVATVAGAGAAACRPPTKGANVAAPGWRGDGRPHVPVGVGDGANTSPFLVDSGAWRSAIPPTAATQLPRLRTAQSRGVGGKIVTMDMVGPVTLKVGNAPRPLPEAAVVEGRPTGVLGFDLLSGMTLVLHADGAFSIGE</sequence>
<evidence type="ECO:0000256" key="1">
    <source>
        <dbReference type="SAM" id="SignalP"/>
    </source>
</evidence>
<accession>A0ABU4PNR4</accession>
<name>A0ABU4PNR4_9SPHN</name>
<dbReference type="Pfam" id="PF13650">
    <property type="entry name" value="Asp_protease_2"/>
    <property type="match status" value="2"/>
</dbReference>
<dbReference type="Proteomes" id="UP001279660">
    <property type="component" value="Unassembled WGS sequence"/>
</dbReference>
<feature type="signal peptide" evidence="1">
    <location>
        <begin position="1"/>
        <end position="24"/>
    </location>
</feature>
<keyword evidence="1" id="KW-0732">Signal</keyword>
<feature type="chain" id="PRO_5047298264" evidence="1">
    <location>
        <begin position="25"/>
        <end position="296"/>
    </location>
</feature>
<dbReference type="SUPFAM" id="SSF50630">
    <property type="entry name" value="Acid proteases"/>
    <property type="match status" value="2"/>
</dbReference>
<organism evidence="2 3">
    <name type="scientific">Sphingomonas echinoides</name>
    <dbReference type="NCBI Taxonomy" id="59803"/>
    <lineage>
        <taxon>Bacteria</taxon>
        <taxon>Pseudomonadati</taxon>
        <taxon>Pseudomonadota</taxon>
        <taxon>Alphaproteobacteria</taxon>
        <taxon>Sphingomonadales</taxon>
        <taxon>Sphingomonadaceae</taxon>
        <taxon>Sphingomonas</taxon>
    </lineage>
</organism>
<comment type="caution">
    <text evidence="2">The sequence shown here is derived from an EMBL/GenBank/DDBJ whole genome shotgun (WGS) entry which is preliminary data.</text>
</comment>
<proteinExistence type="predicted"/>
<dbReference type="GO" id="GO:0006508">
    <property type="term" value="P:proteolysis"/>
    <property type="evidence" value="ECO:0007669"/>
    <property type="project" value="UniProtKB-KW"/>
</dbReference>
<dbReference type="EMBL" id="JAWXXV010000001">
    <property type="protein sequence ID" value="MDX5984449.1"/>
    <property type="molecule type" value="Genomic_DNA"/>
</dbReference>
<keyword evidence="2" id="KW-0378">Hydrolase</keyword>
<keyword evidence="2" id="KW-0645">Protease</keyword>
<reference evidence="2 3" key="1">
    <citation type="submission" date="2023-11" db="EMBL/GenBank/DDBJ databases">
        <title>MicrobeMod: A computational toolkit for identifying prokaryotic methylation and restriction-modification with nanopore sequencing.</title>
        <authorList>
            <person name="Crits-Christoph A."/>
            <person name="Kang S.C."/>
            <person name="Lee H."/>
            <person name="Ostrov N."/>
        </authorList>
    </citation>
    <scope>NUCLEOTIDE SEQUENCE [LARGE SCALE GENOMIC DNA]</scope>
    <source>
        <strain evidence="2 3">ATCC 14820</strain>
    </source>
</reference>
<keyword evidence="3" id="KW-1185">Reference proteome</keyword>
<dbReference type="InterPro" id="IPR021109">
    <property type="entry name" value="Peptidase_aspartic_dom_sf"/>
</dbReference>
<dbReference type="Gene3D" id="2.40.70.10">
    <property type="entry name" value="Acid Proteases"/>
    <property type="match status" value="2"/>
</dbReference>